<dbReference type="CDD" id="cd01167">
    <property type="entry name" value="bac_FRK"/>
    <property type="match status" value="1"/>
</dbReference>
<comment type="similarity">
    <text evidence="1">Belongs to the carbohydrate kinase PfkB family.</text>
</comment>
<keyword evidence="9" id="KW-1185">Reference proteome</keyword>
<dbReference type="GO" id="GO:0005524">
    <property type="term" value="F:ATP binding"/>
    <property type="evidence" value="ECO:0007669"/>
    <property type="project" value="UniProtKB-KW"/>
</dbReference>
<evidence type="ECO:0000259" key="6">
    <source>
        <dbReference type="Pfam" id="PF00294"/>
    </source>
</evidence>
<dbReference type="PANTHER" id="PTHR43085">
    <property type="entry name" value="HEXOKINASE FAMILY MEMBER"/>
    <property type="match status" value="1"/>
</dbReference>
<dbReference type="SUPFAM" id="SSF53613">
    <property type="entry name" value="Ribokinase-like"/>
    <property type="match status" value="1"/>
</dbReference>
<dbReference type="Pfam" id="PF00294">
    <property type="entry name" value="PfkB"/>
    <property type="match status" value="1"/>
</dbReference>
<keyword evidence="5" id="KW-0067">ATP-binding</keyword>
<evidence type="ECO:0000313" key="7">
    <source>
        <dbReference type="EMBL" id="ARU96001.1"/>
    </source>
</evidence>
<name>A0A1Y0LD45_TATCI</name>
<dbReference type="GO" id="GO:0016301">
    <property type="term" value="F:kinase activity"/>
    <property type="evidence" value="ECO:0007669"/>
    <property type="project" value="UniProtKB-KW"/>
</dbReference>
<dbReference type="InterPro" id="IPR050306">
    <property type="entry name" value="PfkB_Carbo_kinase"/>
</dbReference>
<dbReference type="InterPro" id="IPR002173">
    <property type="entry name" value="Carboh/pur_kinase_PfkB_CS"/>
</dbReference>
<dbReference type="OrthoDB" id="9792663at2"/>
<dbReference type="KEGG" id="tci:A7K98_02315"/>
<evidence type="ECO:0000313" key="10">
    <source>
        <dbReference type="Proteomes" id="UP000195814"/>
    </source>
</evidence>
<evidence type="ECO:0000313" key="9">
    <source>
        <dbReference type="Proteomes" id="UP000195729"/>
    </source>
</evidence>
<dbReference type="Gene3D" id="3.40.1190.20">
    <property type="match status" value="1"/>
</dbReference>
<dbReference type="Proteomes" id="UP000195729">
    <property type="component" value="Chromosome"/>
</dbReference>
<dbReference type="EMBL" id="CP015581">
    <property type="protein sequence ID" value="ARV00039.1"/>
    <property type="molecule type" value="Genomic_DNA"/>
</dbReference>
<protein>
    <recommendedName>
        <fullName evidence="6">Carbohydrate kinase PfkB domain-containing protein</fullName>
    </recommendedName>
</protein>
<sequence length="302" mass="33215">MRIACYGEGLIDFTQQGNAFVPHPGGSPYNVAVALARLGCRTEFCSQLSTDMFGQQLVDYLQQNNVGTSHILRSQAPSTLAFVATPENAEPEYAFFSQGAADVIPEPGQPFPQPEADYHHFGSISLMQEPCGSFWEKYLTKRQGFISFDPNIRSSLIPDRSAWLQRLDRILEYTSLLRLSIVDLQWIDPDSSVEKFARRILERGVKMVAVTAGEQGAHLFTRQHTLHQPAASIQVIDTIGAGDTFTAGFLSVLSRSVTQDAASQQLLLAEALKAGCLAAALNCRQKGANPPDRRALEQAMRQ</sequence>
<dbReference type="InterPro" id="IPR029056">
    <property type="entry name" value="Ribokinase-like"/>
</dbReference>
<keyword evidence="3" id="KW-0547">Nucleotide-binding</keyword>
<evidence type="ECO:0000256" key="1">
    <source>
        <dbReference type="ARBA" id="ARBA00010688"/>
    </source>
</evidence>
<evidence type="ECO:0000256" key="5">
    <source>
        <dbReference type="ARBA" id="ARBA00022840"/>
    </source>
</evidence>
<evidence type="ECO:0000256" key="3">
    <source>
        <dbReference type="ARBA" id="ARBA00022741"/>
    </source>
</evidence>
<gene>
    <name evidence="7" type="ORF">A7K98_02315</name>
    <name evidence="8" type="ORF">A7K99_02315</name>
</gene>
<dbReference type="InterPro" id="IPR011611">
    <property type="entry name" value="PfkB_dom"/>
</dbReference>
<dbReference type="PROSITE" id="PS00584">
    <property type="entry name" value="PFKB_KINASES_2"/>
    <property type="match status" value="1"/>
</dbReference>
<organism evidence="7 10">
    <name type="scientific">Tatumella citrea</name>
    <name type="common">Pantoea citrea</name>
    <dbReference type="NCBI Taxonomy" id="53336"/>
    <lineage>
        <taxon>Bacteria</taxon>
        <taxon>Pseudomonadati</taxon>
        <taxon>Pseudomonadota</taxon>
        <taxon>Gammaproteobacteria</taxon>
        <taxon>Enterobacterales</taxon>
        <taxon>Erwiniaceae</taxon>
        <taxon>Tatumella</taxon>
    </lineage>
</organism>
<dbReference type="PANTHER" id="PTHR43085:SF1">
    <property type="entry name" value="PSEUDOURIDINE KINASE-RELATED"/>
    <property type="match status" value="1"/>
</dbReference>
<evidence type="ECO:0000256" key="4">
    <source>
        <dbReference type="ARBA" id="ARBA00022777"/>
    </source>
</evidence>
<evidence type="ECO:0000256" key="2">
    <source>
        <dbReference type="ARBA" id="ARBA00022679"/>
    </source>
</evidence>
<dbReference type="EMBL" id="CP015579">
    <property type="protein sequence ID" value="ARU96001.1"/>
    <property type="molecule type" value="Genomic_DNA"/>
</dbReference>
<proteinExistence type="inferred from homology"/>
<feature type="domain" description="Carbohydrate kinase PfkB" evidence="6">
    <location>
        <begin position="15"/>
        <end position="291"/>
    </location>
</feature>
<keyword evidence="4" id="KW-0418">Kinase</keyword>
<keyword evidence="2" id="KW-0808">Transferase</keyword>
<dbReference type="AlphaFoldDB" id="A0A1Y0LD45"/>
<accession>A0A1Y0LD45</accession>
<dbReference type="Proteomes" id="UP000195814">
    <property type="component" value="Chromosome"/>
</dbReference>
<evidence type="ECO:0000313" key="8">
    <source>
        <dbReference type="EMBL" id="ARV00039.1"/>
    </source>
</evidence>
<reference evidence="9 10" key="1">
    <citation type="submission" date="2016-05" db="EMBL/GenBank/DDBJ databases">
        <title>Complete genome sequence of two 2,5-diketo-D-glunonic acid producing strain Tatumella citrea.</title>
        <authorList>
            <person name="Duan C."/>
            <person name="Yang J."/>
            <person name="Yang S."/>
        </authorList>
    </citation>
    <scope>NUCLEOTIDE SEQUENCE [LARGE SCALE GENOMIC DNA]</scope>
    <source>
        <strain evidence="8 9">ATCC 39140</strain>
        <strain evidence="7 10">DSM 13699</strain>
    </source>
</reference>